<keyword evidence="6" id="KW-0418">Kinase</keyword>
<dbReference type="GO" id="GO:0000155">
    <property type="term" value="F:phosphorelay sensor kinase activity"/>
    <property type="evidence" value="ECO:0007669"/>
    <property type="project" value="InterPro"/>
</dbReference>
<dbReference type="FunFam" id="3.30.565.10:FF:000006">
    <property type="entry name" value="Sensor histidine kinase WalK"/>
    <property type="match status" value="1"/>
</dbReference>
<feature type="domain" description="Histidine kinase" evidence="10">
    <location>
        <begin position="238"/>
        <end position="449"/>
    </location>
</feature>
<evidence type="ECO:0000256" key="6">
    <source>
        <dbReference type="ARBA" id="ARBA00022777"/>
    </source>
</evidence>
<sequence length="449" mass="50412">MKSRIFKGIFLVAILVWIACMILIMGALYMQYNGEYVRELKNEVYLVAHAVEQNGGDYFTDLKLAENHRITWIGQDGTVKYDSSVNPDKLENHGSRPEVLEAMETGYGEDTRYSKTLAEKTIYSAVKLTDGTIMRVSQVQFSIFTLVLSMLQPILIVLVLAVILSLLLAAQIARKIVNPINEIDLEHPEAAQIYEEVKPLVDKISEQNKVLNYQINQLQVDVDEKTKEADFRKEFTANVSHELKTPLTSISGFAEIIKNGIVKEEDIPRFAGRIYDEAQRLITLVGDIIKLSQLDEKQIAARKERLDLYLICQDVIDTLEPAAFERHVDVQIMGKHLYAEGVGQILGEIIYNLCDNAIKYNKEGGSVTVNVHEEDGKAAVTVQDTGIGIPEEDLDRVFERFFRVNKSHSKEIGGTGLGLSIVKHGAAYHNARIRIDSKLNNGTSITIVF</sequence>
<keyword evidence="9" id="KW-0812">Transmembrane</keyword>
<dbReference type="GO" id="GO:0004721">
    <property type="term" value="F:phosphoprotein phosphatase activity"/>
    <property type="evidence" value="ECO:0007669"/>
    <property type="project" value="TreeGrafter"/>
</dbReference>
<keyword evidence="5" id="KW-0808">Transferase</keyword>
<dbReference type="InterPro" id="IPR050351">
    <property type="entry name" value="BphY/WalK/GraS-like"/>
</dbReference>
<dbReference type="InterPro" id="IPR036097">
    <property type="entry name" value="HisK_dim/P_sf"/>
</dbReference>
<keyword evidence="8 9" id="KW-0472">Membrane</keyword>
<feature type="transmembrane region" description="Helical" evidence="9">
    <location>
        <begin position="143"/>
        <end position="169"/>
    </location>
</feature>
<dbReference type="Pfam" id="PF00512">
    <property type="entry name" value="HisKA"/>
    <property type="match status" value="1"/>
</dbReference>
<reference evidence="11 12" key="1">
    <citation type="submission" date="2018-08" db="EMBL/GenBank/DDBJ databases">
        <title>A genome reference for cultivated species of the human gut microbiota.</title>
        <authorList>
            <person name="Zou Y."/>
            <person name="Xue W."/>
            <person name="Luo G."/>
        </authorList>
    </citation>
    <scope>NUCLEOTIDE SEQUENCE [LARGE SCALE GENOMIC DNA]</scope>
    <source>
        <strain evidence="11 12">AM07-24</strain>
    </source>
</reference>
<organism evidence="11 12">
    <name type="scientific">Emergencia timonensis</name>
    <dbReference type="NCBI Taxonomy" id="1776384"/>
    <lineage>
        <taxon>Bacteria</taxon>
        <taxon>Bacillati</taxon>
        <taxon>Bacillota</taxon>
        <taxon>Clostridia</taxon>
        <taxon>Peptostreptococcales</taxon>
        <taxon>Anaerovoracaceae</taxon>
        <taxon>Emergencia</taxon>
    </lineage>
</organism>
<dbReference type="FunFam" id="1.10.287.130:FF:000001">
    <property type="entry name" value="Two-component sensor histidine kinase"/>
    <property type="match status" value="1"/>
</dbReference>
<dbReference type="Proteomes" id="UP000284841">
    <property type="component" value="Unassembled WGS sequence"/>
</dbReference>
<dbReference type="PRINTS" id="PR00344">
    <property type="entry name" value="BCTRLSENSOR"/>
</dbReference>
<dbReference type="CDD" id="cd00082">
    <property type="entry name" value="HisKA"/>
    <property type="match status" value="1"/>
</dbReference>
<evidence type="ECO:0000256" key="2">
    <source>
        <dbReference type="ARBA" id="ARBA00004370"/>
    </source>
</evidence>
<dbReference type="EMBL" id="QRMS01000005">
    <property type="protein sequence ID" value="RHJ85125.1"/>
    <property type="molecule type" value="Genomic_DNA"/>
</dbReference>
<comment type="caution">
    <text evidence="11">The sequence shown here is derived from an EMBL/GenBank/DDBJ whole genome shotgun (WGS) entry which is preliminary data.</text>
</comment>
<dbReference type="InterPro" id="IPR003594">
    <property type="entry name" value="HATPase_dom"/>
</dbReference>
<dbReference type="InterPro" id="IPR036890">
    <property type="entry name" value="HATPase_C_sf"/>
</dbReference>
<keyword evidence="9" id="KW-1133">Transmembrane helix</keyword>
<dbReference type="CDD" id="cd00075">
    <property type="entry name" value="HATPase"/>
    <property type="match status" value="1"/>
</dbReference>
<dbReference type="RefSeq" id="WP_067532429.1">
    <property type="nucleotide sequence ID" value="NZ_AP025567.1"/>
</dbReference>
<evidence type="ECO:0000256" key="1">
    <source>
        <dbReference type="ARBA" id="ARBA00000085"/>
    </source>
</evidence>
<evidence type="ECO:0000256" key="3">
    <source>
        <dbReference type="ARBA" id="ARBA00012438"/>
    </source>
</evidence>
<dbReference type="SMART" id="SM00387">
    <property type="entry name" value="HATPase_c"/>
    <property type="match status" value="1"/>
</dbReference>
<dbReference type="AlphaFoldDB" id="A0A415DX00"/>
<evidence type="ECO:0000256" key="9">
    <source>
        <dbReference type="SAM" id="Phobius"/>
    </source>
</evidence>
<dbReference type="PANTHER" id="PTHR45453:SF1">
    <property type="entry name" value="PHOSPHATE REGULON SENSOR PROTEIN PHOR"/>
    <property type="match status" value="1"/>
</dbReference>
<keyword evidence="7" id="KW-0902">Two-component regulatory system</keyword>
<dbReference type="SUPFAM" id="SSF55874">
    <property type="entry name" value="ATPase domain of HSP90 chaperone/DNA topoisomerase II/histidine kinase"/>
    <property type="match status" value="1"/>
</dbReference>
<dbReference type="GO" id="GO:0005886">
    <property type="term" value="C:plasma membrane"/>
    <property type="evidence" value="ECO:0007669"/>
    <property type="project" value="TreeGrafter"/>
</dbReference>
<dbReference type="InterPro" id="IPR004358">
    <property type="entry name" value="Sig_transdc_His_kin-like_C"/>
</dbReference>
<evidence type="ECO:0000256" key="7">
    <source>
        <dbReference type="ARBA" id="ARBA00023012"/>
    </source>
</evidence>
<evidence type="ECO:0000259" key="10">
    <source>
        <dbReference type="PROSITE" id="PS50109"/>
    </source>
</evidence>
<feature type="transmembrane region" description="Helical" evidence="9">
    <location>
        <begin position="9"/>
        <end position="32"/>
    </location>
</feature>
<evidence type="ECO:0000313" key="11">
    <source>
        <dbReference type="EMBL" id="RHJ85125.1"/>
    </source>
</evidence>
<dbReference type="SUPFAM" id="SSF47384">
    <property type="entry name" value="Homodimeric domain of signal transducing histidine kinase"/>
    <property type="match status" value="1"/>
</dbReference>
<accession>A0A415DX00</accession>
<dbReference type="GO" id="GO:0016036">
    <property type="term" value="P:cellular response to phosphate starvation"/>
    <property type="evidence" value="ECO:0007669"/>
    <property type="project" value="TreeGrafter"/>
</dbReference>
<comment type="catalytic activity">
    <reaction evidence="1">
        <text>ATP + protein L-histidine = ADP + protein N-phospho-L-histidine.</text>
        <dbReference type="EC" id="2.7.13.3"/>
    </reaction>
</comment>
<dbReference type="SMART" id="SM00388">
    <property type="entry name" value="HisKA"/>
    <property type="match status" value="1"/>
</dbReference>
<dbReference type="PROSITE" id="PS51257">
    <property type="entry name" value="PROKAR_LIPOPROTEIN"/>
    <property type="match status" value="1"/>
</dbReference>
<evidence type="ECO:0000256" key="4">
    <source>
        <dbReference type="ARBA" id="ARBA00022553"/>
    </source>
</evidence>
<keyword evidence="4" id="KW-0597">Phosphoprotein</keyword>
<dbReference type="InterPro" id="IPR003661">
    <property type="entry name" value="HisK_dim/P_dom"/>
</dbReference>
<evidence type="ECO:0000313" key="12">
    <source>
        <dbReference type="Proteomes" id="UP000284841"/>
    </source>
</evidence>
<keyword evidence="12" id="KW-1185">Reference proteome</keyword>
<dbReference type="Gene3D" id="1.10.287.130">
    <property type="match status" value="1"/>
</dbReference>
<dbReference type="PANTHER" id="PTHR45453">
    <property type="entry name" value="PHOSPHATE REGULON SENSOR PROTEIN PHOR"/>
    <property type="match status" value="1"/>
</dbReference>
<dbReference type="OrthoDB" id="9813151at2"/>
<name>A0A415DX00_9FIRM</name>
<dbReference type="Gene3D" id="3.30.565.10">
    <property type="entry name" value="Histidine kinase-like ATPase, C-terminal domain"/>
    <property type="match status" value="1"/>
</dbReference>
<dbReference type="Pfam" id="PF02518">
    <property type="entry name" value="HATPase_c"/>
    <property type="match status" value="1"/>
</dbReference>
<comment type="subcellular location">
    <subcellularLocation>
        <location evidence="2">Membrane</location>
    </subcellularLocation>
</comment>
<dbReference type="InterPro" id="IPR005467">
    <property type="entry name" value="His_kinase_dom"/>
</dbReference>
<dbReference type="STRING" id="1776384.GCA_900086585_00131"/>
<evidence type="ECO:0000256" key="8">
    <source>
        <dbReference type="ARBA" id="ARBA00023136"/>
    </source>
</evidence>
<dbReference type="GeneID" id="83002562"/>
<dbReference type="EC" id="2.7.13.3" evidence="3"/>
<protein>
    <recommendedName>
        <fullName evidence="3">histidine kinase</fullName>
        <ecNumber evidence="3">2.7.13.3</ecNumber>
    </recommendedName>
</protein>
<proteinExistence type="predicted"/>
<gene>
    <name evidence="11" type="ORF">DW099_15605</name>
</gene>
<evidence type="ECO:0000256" key="5">
    <source>
        <dbReference type="ARBA" id="ARBA00022679"/>
    </source>
</evidence>
<dbReference type="PROSITE" id="PS50109">
    <property type="entry name" value="HIS_KIN"/>
    <property type="match status" value="1"/>
</dbReference>